<accession>A0A8D8HIS9</accession>
<keyword evidence="1" id="KW-0812">Transmembrane</keyword>
<dbReference type="EMBL" id="HBUE01214101">
    <property type="protein sequence ID" value="CAG6535919.1"/>
    <property type="molecule type" value="Transcribed_RNA"/>
</dbReference>
<keyword evidence="1" id="KW-0472">Membrane</keyword>
<dbReference type="AlphaFoldDB" id="A0A8D8HIS9"/>
<name>A0A8D8HIS9_CULPI</name>
<reference evidence="2" key="1">
    <citation type="submission" date="2021-05" db="EMBL/GenBank/DDBJ databases">
        <authorList>
            <person name="Alioto T."/>
            <person name="Alioto T."/>
            <person name="Gomez Garrido J."/>
        </authorList>
    </citation>
    <scope>NUCLEOTIDE SEQUENCE</scope>
</reference>
<organism evidence="2">
    <name type="scientific">Culex pipiens</name>
    <name type="common">House mosquito</name>
    <dbReference type="NCBI Taxonomy" id="7175"/>
    <lineage>
        <taxon>Eukaryota</taxon>
        <taxon>Metazoa</taxon>
        <taxon>Ecdysozoa</taxon>
        <taxon>Arthropoda</taxon>
        <taxon>Hexapoda</taxon>
        <taxon>Insecta</taxon>
        <taxon>Pterygota</taxon>
        <taxon>Neoptera</taxon>
        <taxon>Endopterygota</taxon>
        <taxon>Diptera</taxon>
        <taxon>Nematocera</taxon>
        <taxon>Culicoidea</taxon>
        <taxon>Culicidae</taxon>
        <taxon>Culicinae</taxon>
        <taxon>Culicini</taxon>
        <taxon>Culex</taxon>
        <taxon>Culex</taxon>
    </lineage>
</organism>
<feature type="transmembrane region" description="Helical" evidence="1">
    <location>
        <begin position="67"/>
        <end position="88"/>
    </location>
</feature>
<dbReference type="EMBL" id="HBUE01320609">
    <property type="protein sequence ID" value="CAG6587907.1"/>
    <property type="molecule type" value="Transcribed_RNA"/>
</dbReference>
<protein>
    <submittedName>
        <fullName evidence="2">(northern house mosquito) hypothetical protein</fullName>
    </submittedName>
</protein>
<keyword evidence="1" id="KW-1133">Transmembrane helix</keyword>
<sequence length="107" mass="11571">MSISMLIRVEGRARSMMLIEGSFRISDGSLHKLFSALDSIITELFRVDGFAGRKLTRGGGTSTGTGFAGAFTVFALAGAFFLDFLAILKLSKKSQIYAKIPTSRTKL</sequence>
<proteinExistence type="predicted"/>
<evidence type="ECO:0000256" key="1">
    <source>
        <dbReference type="SAM" id="Phobius"/>
    </source>
</evidence>
<evidence type="ECO:0000313" key="2">
    <source>
        <dbReference type="EMBL" id="CAG6535919.1"/>
    </source>
</evidence>